<gene>
    <name evidence="2" type="primary">icmV</name>
    <name evidence="2" type="ORF">Ljor_1825</name>
</gene>
<keyword evidence="1" id="KW-0472">Membrane</keyword>
<keyword evidence="1" id="KW-0812">Transmembrane</keyword>
<protein>
    <submittedName>
        <fullName evidence="2">Intracellular multiplication protein IcmV</fullName>
    </submittedName>
</protein>
<dbReference type="RefSeq" id="WP_058471265.1">
    <property type="nucleotide sequence ID" value="NZ_CAAAIC010000008.1"/>
</dbReference>
<dbReference type="NCBIfam" id="NF038219">
    <property type="entry name" value="IcmV_IVB"/>
    <property type="match status" value="1"/>
</dbReference>
<keyword evidence="3" id="KW-1185">Reference proteome</keyword>
<evidence type="ECO:0000256" key="1">
    <source>
        <dbReference type="SAM" id="Phobius"/>
    </source>
</evidence>
<feature type="transmembrane region" description="Helical" evidence="1">
    <location>
        <begin position="78"/>
        <end position="98"/>
    </location>
</feature>
<dbReference type="PATRIC" id="fig|456.5.peg.1947"/>
<sequence>MKIKRSTRLARTLKQIINVRAWSDYDRVRSFTSYIVGGFQRMFVPQQHGAEESFEAAMTRMNLSEDDLKNKASALYRLSMLMLTAAIFILGYAIYHLYFGGYRAVLVSLVLVMIALVLSFRYHFWYYQIKARKLGCTFSEWYRQGLKGEK</sequence>
<dbReference type="OrthoDB" id="5640562at2"/>
<evidence type="ECO:0000313" key="3">
    <source>
        <dbReference type="Proteomes" id="UP000055035"/>
    </source>
</evidence>
<evidence type="ECO:0000313" key="2">
    <source>
        <dbReference type="EMBL" id="KTD17519.1"/>
    </source>
</evidence>
<comment type="caution">
    <text evidence="2">The sequence shown here is derived from an EMBL/GenBank/DDBJ whole genome shotgun (WGS) entry which is preliminary data.</text>
</comment>
<feature type="transmembrane region" description="Helical" evidence="1">
    <location>
        <begin position="104"/>
        <end position="124"/>
    </location>
</feature>
<name>A0A0W0VBQ4_9GAMM</name>
<dbReference type="Proteomes" id="UP000055035">
    <property type="component" value="Unassembled WGS sequence"/>
</dbReference>
<dbReference type="STRING" id="456.Ljor_1825"/>
<proteinExistence type="predicted"/>
<dbReference type="AlphaFoldDB" id="A0A0W0VBQ4"/>
<dbReference type="EMBL" id="LNYJ01000011">
    <property type="protein sequence ID" value="KTD17519.1"/>
    <property type="molecule type" value="Genomic_DNA"/>
</dbReference>
<organism evidence="2 3">
    <name type="scientific">Legionella jordanis</name>
    <dbReference type="NCBI Taxonomy" id="456"/>
    <lineage>
        <taxon>Bacteria</taxon>
        <taxon>Pseudomonadati</taxon>
        <taxon>Pseudomonadota</taxon>
        <taxon>Gammaproteobacteria</taxon>
        <taxon>Legionellales</taxon>
        <taxon>Legionellaceae</taxon>
        <taxon>Legionella</taxon>
    </lineage>
</organism>
<keyword evidence="1" id="KW-1133">Transmembrane helix</keyword>
<accession>A0A0W0VBQ4</accession>
<reference evidence="2 3" key="1">
    <citation type="submission" date="2015-11" db="EMBL/GenBank/DDBJ databases">
        <title>Genomic analysis of 38 Legionella species identifies large and diverse effector repertoires.</title>
        <authorList>
            <person name="Burstein D."/>
            <person name="Amaro F."/>
            <person name="Zusman T."/>
            <person name="Lifshitz Z."/>
            <person name="Cohen O."/>
            <person name="Gilbert J.A."/>
            <person name="Pupko T."/>
            <person name="Shuman H.A."/>
            <person name="Segal G."/>
        </authorList>
    </citation>
    <scope>NUCLEOTIDE SEQUENCE [LARGE SCALE GENOMIC DNA]</scope>
    <source>
        <strain evidence="2 3">BL-540</strain>
    </source>
</reference>